<sequence length="198" mass="21773">MTSTTDDSKSYFPLAGTATDGWTKDDSATATCYCGTVQLKVPTKAPGLINTFICHCTDCRKITASMFATNFTIKDTHLIHIRGQENLTAYSQSKTITTGNTMTNYFCKTCGTLMYRIGPKGVFLRTGTVDDFHLHETKLKPKMEIFCKDRVEWLKAVEGTEELEVMGSSGPRIGEEKDVDREGGDGNANAFAVLQGKL</sequence>
<feature type="compositionally biased region" description="Basic and acidic residues" evidence="5">
    <location>
        <begin position="173"/>
        <end position="184"/>
    </location>
</feature>
<dbReference type="SUPFAM" id="SSF51316">
    <property type="entry name" value="Mss4-like"/>
    <property type="match status" value="1"/>
</dbReference>
<evidence type="ECO:0000256" key="1">
    <source>
        <dbReference type="ARBA" id="ARBA00005495"/>
    </source>
</evidence>
<keyword evidence="3" id="KW-0862">Zinc</keyword>
<name>A0A6A5TE04_9PLEO</name>
<keyword evidence="4" id="KW-0456">Lyase</keyword>
<keyword evidence="8" id="KW-1185">Reference proteome</keyword>
<dbReference type="GO" id="GO:0016846">
    <property type="term" value="F:carbon-sulfur lyase activity"/>
    <property type="evidence" value="ECO:0007669"/>
    <property type="project" value="InterPro"/>
</dbReference>
<dbReference type="AlphaFoldDB" id="A0A6A5TE04"/>
<accession>A0A6A5TE04</accession>
<evidence type="ECO:0000313" key="8">
    <source>
        <dbReference type="Proteomes" id="UP000800035"/>
    </source>
</evidence>
<dbReference type="InterPro" id="IPR006913">
    <property type="entry name" value="CENP-V/GFA"/>
</dbReference>
<dbReference type="PANTHER" id="PTHR33337">
    <property type="entry name" value="GFA DOMAIN-CONTAINING PROTEIN"/>
    <property type="match status" value="1"/>
</dbReference>
<dbReference type="OrthoDB" id="428768at2759"/>
<dbReference type="Pfam" id="PF04828">
    <property type="entry name" value="GFA"/>
    <property type="match status" value="1"/>
</dbReference>
<protein>
    <recommendedName>
        <fullName evidence="6">CENP-V/GFA domain-containing protein</fullName>
    </recommendedName>
</protein>
<proteinExistence type="inferred from homology"/>
<dbReference type="InterPro" id="IPR011057">
    <property type="entry name" value="Mss4-like_sf"/>
</dbReference>
<feature type="region of interest" description="Disordered" evidence="5">
    <location>
        <begin position="165"/>
        <end position="188"/>
    </location>
</feature>
<reference evidence="7" key="1">
    <citation type="journal article" date="2020" name="Stud. Mycol.">
        <title>101 Dothideomycetes genomes: a test case for predicting lifestyles and emergence of pathogens.</title>
        <authorList>
            <person name="Haridas S."/>
            <person name="Albert R."/>
            <person name="Binder M."/>
            <person name="Bloem J."/>
            <person name="Labutti K."/>
            <person name="Salamov A."/>
            <person name="Andreopoulos B."/>
            <person name="Baker S."/>
            <person name="Barry K."/>
            <person name="Bills G."/>
            <person name="Bluhm B."/>
            <person name="Cannon C."/>
            <person name="Castanera R."/>
            <person name="Culley D."/>
            <person name="Daum C."/>
            <person name="Ezra D."/>
            <person name="Gonzalez J."/>
            <person name="Henrissat B."/>
            <person name="Kuo A."/>
            <person name="Liang C."/>
            <person name="Lipzen A."/>
            <person name="Lutzoni F."/>
            <person name="Magnuson J."/>
            <person name="Mondo S."/>
            <person name="Nolan M."/>
            <person name="Ohm R."/>
            <person name="Pangilinan J."/>
            <person name="Park H.-J."/>
            <person name="Ramirez L."/>
            <person name="Alfaro M."/>
            <person name="Sun H."/>
            <person name="Tritt A."/>
            <person name="Yoshinaga Y."/>
            <person name="Zwiers L.-H."/>
            <person name="Turgeon B."/>
            <person name="Goodwin S."/>
            <person name="Spatafora J."/>
            <person name="Crous P."/>
            <person name="Grigoriev I."/>
        </authorList>
    </citation>
    <scope>NUCLEOTIDE SEQUENCE</scope>
    <source>
        <strain evidence="7">CBS 675.92</strain>
    </source>
</reference>
<dbReference type="EMBL" id="ML977020">
    <property type="protein sequence ID" value="KAF1951015.1"/>
    <property type="molecule type" value="Genomic_DNA"/>
</dbReference>
<dbReference type="Gene3D" id="3.90.1590.10">
    <property type="entry name" value="glutathione-dependent formaldehyde- activating enzyme (gfa)"/>
    <property type="match status" value="1"/>
</dbReference>
<evidence type="ECO:0000259" key="6">
    <source>
        <dbReference type="PROSITE" id="PS51891"/>
    </source>
</evidence>
<evidence type="ECO:0000256" key="4">
    <source>
        <dbReference type="ARBA" id="ARBA00023239"/>
    </source>
</evidence>
<evidence type="ECO:0000313" key="7">
    <source>
        <dbReference type="EMBL" id="KAF1951015.1"/>
    </source>
</evidence>
<dbReference type="PROSITE" id="PS51891">
    <property type="entry name" value="CENP_V_GFA"/>
    <property type="match status" value="1"/>
</dbReference>
<dbReference type="Proteomes" id="UP000800035">
    <property type="component" value="Unassembled WGS sequence"/>
</dbReference>
<comment type="similarity">
    <text evidence="1">Belongs to the Gfa family.</text>
</comment>
<evidence type="ECO:0000256" key="2">
    <source>
        <dbReference type="ARBA" id="ARBA00022723"/>
    </source>
</evidence>
<feature type="domain" description="CENP-V/GFA" evidence="6">
    <location>
        <begin position="28"/>
        <end position="143"/>
    </location>
</feature>
<keyword evidence="2" id="KW-0479">Metal-binding</keyword>
<dbReference type="GO" id="GO:0046872">
    <property type="term" value="F:metal ion binding"/>
    <property type="evidence" value="ECO:0007669"/>
    <property type="project" value="UniProtKB-KW"/>
</dbReference>
<organism evidence="7 8">
    <name type="scientific">Byssothecium circinans</name>
    <dbReference type="NCBI Taxonomy" id="147558"/>
    <lineage>
        <taxon>Eukaryota</taxon>
        <taxon>Fungi</taxon>
        <taxon>Dikarya</taxon>
        <taxon>Ascomycota</taxon>
        <taxon>Pezizomycotina</taxon>
        <taxon>Dothideomycetes</taxon>
        <taxon>Pleosporomycetidae</taxon>
        <taxon>Pleosporales</taxon>
        <taxon>Massarineae</taxon>
        <taxon>Massarinaceae</taxon>
        <taxon>Byssothecium</taxon>
    </lineage>
</organism>
<dbReference type="PANTHER" id="PTHR33337:SF8">
    <property type="entry name" value="CENP-V_GFA DOMAIN-CONTAINING PROTEIN"/>
    <property type="match status" value="1"/>
</dbReference>
<evidence type="ECO:0000256" key="5">
    <source>
        <dbReference type="SAM" id="MobiDB-lite"/>
    </source>
</evidence>
<evidence type="ECO:0000256" key="3">
    <source>
        <dbReference type="ARBA" id="ARBA00022833"/>
    </source>
</evidence>
<gene>
    <name evidence="7" type="ORF">CC80DRAFT_496306</name>
</gene>